<keyword evidence="2" id="KW-1133">Transmembrane helix</keyword>
<feature type="region of interest" description="Disordered" evidence="1">
    <location>
        <begin position="383"/>
        <end position="402"/>
    </location>
</feature>
<dbReference type="OrthoDB" id="7324894at2"/>
<accession>A0A517NNR6</accession>
<sequence>MRWPKHHRFVRTFAMAVGFSLTGLVAINLVIDPYGAYRLVSIPSFETYRDEQYVAVAERFRHSRAKTVVVGSSRVVDGIDPAMCDQTGPPICPVAVRGTAWKEQRDILKHLIDHPQGPQQVVFALDLDTVFRKSRPSDFEQSRFSSSLRTIDYHSQNLLSLHSLKQSLDLISHALSTTPRIDDQIEQRVQQKGSYQVFRSQLSRQIDMHQPATTVQRIHDSVVELEQLMADAERQKISFKIVFLPIHALSYEKLNRQGYGECLETLKRRVTNICSIHKVPLWDFTGYTEFTTECVPKPEQRDEVMHWFYDSDHFTPELGKQVMSCISQNIRSVPAETRRNLDALGTRLTAENIESHLESLRQQRVRYLSESPAELRLLDPNNPLQAFADHRPTESVNRYVQR</sequence>
<keyword evidence="4" id="KW-1185">Reference proteome</keyword>
<keyword evidence="2" id="KW-0472">Membrane</keyword>
<gene>
    <name evidence="3" type="ORF">K239x_07170</name>
</gene>
<feature type="transmembrane region" description="Helical" evidence="2">
    <location>
        <begin position="12"/>
        <end position="31"/>
    </location>
</feature>
<proteinExistence type="predicted"/>
<protein>
    <submittedName>
        <fullName evidence="3">Uncharacterized protein</fullName>
    </submittedName>
</protein>
<reference evidence="3 4" key="1">
    <citation type="submission" date="2019-02" db="EMBL/GenBank/DDBJ databases">
        <title>Deep-cultivation of Planctomycetes and their phenomic and genomic characterization uncovers novel biology.</title>
        <authorList>
            <person name="Wiegand S."/>
            <person name="Jogler M."/>
            <person name="Boedeker C."/>
            <person name="Pinto D."/>
            <person name="Vollmers J."/>
            <person name="Rivas-Marin E."/>
            <person name="Kohn T."/>
            <person name="Peeters S.H."/>
            <person name="Heuer A."/>
            <person name="Rast P."/>
            <person name="Oberbeckmann S."/>
            <person name="Bunk B."/>
            <person name="Jeske O."/>
            <person name="Meyerdierks A."/>
            <person name="Storesund J.E."/>
            <person name="Kallscheuer N."/>
            <person name="Luecker S."/>
            <person name="Lage O.M."/>
            <person name="Pohl T."/>
            <person name="Merkel B.J."/>
            <person name="Hornburger P."/>
            <person name="Mueller R.-W."/>
            <person name="Bruemmer F."/>
            <person name="Labrenz M."/>
            <person name="Spormann A.M."/>
            <person name="Op den Camp H."/>
            <person name="Overmann J."/>
            <person name="Amann R."/>
            <person name="Jetten M.S.M."/>
            <person name="Mascher T."/>
            <person name="Medema M.H."/>
            <person name="Devos D.P."/>
            <person name="Kaster A.-K."/>
            <person name="Ovreas L."/>
            <person name="Rohde M."/>
            <person name="Galperin M.Y."/>
            <person name="Jogler C."/>
        </authorList>
    </citation>
    <scope>NUCLEOTIDE SEQUENCE [LARGE SCALE GENOMIC DNA]</scope>
    <source>
        <strain evidence="3 4">K23_9</strain>
    </source>
</reference>
<organism evidence="3 4">
    <name type="scientific">Stieleria marina</name>
    <dbReference type="NCBI Taxonomy" id="1930275"/>
    <lineage>
        <taxon>Bacteria</taxon>
        <taxon>Pseudomonadati</taxon>
        <taxon>Planctomycetota</taxon>
        <taxon>Planctomycetia</taxon>
        <taxon>Pirellulales</taxon>
        <taxon>Pirellulaceae</taxon>
        <taxon>Stieleria</taxon>
    </lineage>
</organism>
<name>A0A517NNR6_9BACT</name>
<evidence type="ECO:0000256" key="1">
    <source>
        <dbReference type="SAM" id="MobiDB-lite"/>
    </source>
</evidence>
<dbReference type="AlphaFoldDB" id="A0A517NNR6"/>
<evidence type="ECO:0000256" key="2">
    <source>
        <dbReference type="SAM" id="Phobius"/>
    </source>
</evidence>
<keyword evidence="2" id="KW-0812">Transmembrane</keyword>
<evidence type="ECO:0000313" key="3">
    <source>
        <dbReference type="EMBL" id="QDT08775.1"/>
    </source>
</evidence>
<evidence type="ECO:0000313" key="4">
    <source>
        <dbReference type="Proteomes" id="UP000319817"/>
    </source>
</evidence>
<dbReference type="Proteomes" id="UP000319817">
    <property type="component" value="Chromosome"/>
</dbReference>
<dbReference type="EMBL" id="CP036526">
    <property type="protein sequence ID" value="QDT08775.1"/>
    <property type="molecule type" value="Genomic_DNA"/>
</dbReference>
<dbReference type="RefSeq" id="WP_145416258.1">
    <property type="nucleotide sequence ID" value="NZ_CP036526.1"/>
</dbReference>